<dbReference type="AlphaFoldDB" id="A0A8I1Y8K2"/>
<dbReference type="Proteomes" id="UP000673383">
    <property type="component" value="Unassembled WGS sequence"/>
</dbReference>
<name>A0A8I1Y8K2_BRAEL</name>
<protein>
    <submittedName>
        <fullName evidence="1">Uncharacterized protein</fullName>
    </submittedName>
</protein>
<evidence type="ECO:0000313" key="1">
    <source>
        <dbReference type="EMBL" id="MBP1293984.1"/>
    </source>
</evidence>
<comment type="caution">
    <text evidence="1">The sequence shown here is derived from an EMBL/GenBank/DDBJ whole genome shotgun (WGS) entry which is preliminary data.</text>
</comment>
<reference evidence="1" key="1">
    <citation type="submission" date="2021-02" db="EMBL/GenBank/DDBJ databases">
        <title>Genomic Encyclopedia of Type Strains, Phase IV (KMG-V): Genome sequencing to study the core and pangenomes of soil and plant-associated prokaryotes.</title>
        <authorList>
            <person name="Whitman W."/>
        </authorList>
    </citation>
    <scope>NUCLEOTIDE SEQUENCE</scope>
    <source>
        <strain evidence="1">USDA 406</strain>
    </source>
</reference>
<dbReference type="EMBL" id="JAFICZ010000001">
    <property type="protein sequence ID" value="MBP1293984.1"/>
    <property type="molecule type" value="Genomic_DNA"/>
</dbReference>
<gene>
    <name evidence="1" type="ORF">JOH49_003737</name>
</gene>
<dbReference type="RefSeq" id="WP_172646832.1">
    <property type="nucleotide sequence ID" value="NZ_JAFICZ010000001.1"/>
</dbReference>
<organism evidence="1 2">
    <name type="scientific">Bradyrhizobium elkanii</name>
    <dbReference type="NCBI Taxonomy" id="29448"/>
    <lineage>
        <taxon>Bacteria</taxon>
        <taxon>Pseudomonadati</taxon>
        <taxon>Pseudomonadota</taxon>
        <taxon>Alphaproteobacteria</taxon>
        <taxon>Hyphomicrobiales</taxon>
        <taxon>Nitrobacteraceae</taxon>
        <taxon>Bradyrhizobium</taxon>
    </lineage>
</organism>
<sequence>MPVRIKEARQNQNPEVGGHIPVKFRAIVHCKKVICVFAVPHYFSPQ</sequence>
<accession>A0A8I1Y8K2</accession>
<proteinExistence type="predicted"/>
<evidence type="ECO:0000313" key="2">
    <source>
        <dbReference type="Proteomes" id="UP000673383"/>
    </source>
</evidence>